<keyword evidence="2" id="KW-1185">Reference proteome</keyword>
<dbReference type="AlphaFoldDB" id="A0AAN9U1U2"/>
<evidence type="ECO:0000313" key="2">
    <source>
        <dbReference type="Proteomes" id="UP001320245"/>
    </source>
</evidence>
<comment type="caution">
    <text evidence="1">The sequence shown here is derived from an EMBL/GenBank/DDBJ whole genome shotgun (WGS) entry which is preliminary data.</text>
</comment>
<reference evidence="1 2" key="1">
    <citation type="journal article" date="2023" name="PLoS ONE">
        <title>Cytospora paraplurivora sp. nov. isolated from orchards with fruit tree decline syndrome in Ontario, Canada.</title>
        <authorList>
            <person name="Ilyukhin E."/>
            <person name="Nguyen H.D.T."/>
            <person name="Castle A.J."/>
            <person name="Ellouze W."/>
        </authorList>
    </citation>
    <scope>NUCLEOTIDE SEQUENCE [LARGE SCALE GENOMIC DNA]</scope>
    <source>
        <strain evidence="1 2">FDS-564</strain>
    </source>
</reference>
<name>A0AAN9U1U2_9PEZI</name>
<dbReference type="EMBL" id="JAJSPL020000030">
    <property type="protein sequence ID" value="KAK7737313.1"/>
    <property type="molecule type" value="Genomic_DNA"/>
</dbReference>
<protein>
    <submittedName>
        <fullName evidence="1">Uncharacterized protein</fullName>
    </submittedName>
</protein>
<evidence type="ECO:0000313" key="1">
    <source>
        <dbReference type="EMBL" id="KAK7737313.1"/>
    </source>
</evidence>
<proteinExistence type="predicted"/>
<accession>A0AAN9U1U2</accession>
<gene>
    <name evidence="1" type="ORF">SLS53_006616</name>
</gene>
<organism evidence="1 2">
    <name type="scientific">Cytospora paraplurivora</name>
    <dbReference type="NCBI Taxonomy" id="2898453"/>
    <lineage>
        <taxon>Eukaryota</taxon>
        <taxon>Fungi</taxon>
        <taxon>Dikarya</taxon>
        <taxon>Ascomycota</taxon>
        <taxon>Pezizomycotina</taxon>
        <taxon>Sordariomycetes</taxon>
        <taxon>Sordariomycetidae</taxon>
        <taxon>Diaporthales</taxon>
        <taxon>Cytosporaceae</taxon>
        <taxon>Cytospora</taxon>
    </lineage>
</organism>
<dbReference type="Proteomes" id="UP001320245">
    <property type="component" value="Unassembled WGS sequence"/>
</dbReference>
<sequence>MENQLEEAITYGVAPLVHPKNLTQPISTEGLAYAEEMRDGLVNYESMVGEGFFRWMNDGIPHYEEIVGQSNAEEDRKKINLLRSGYLQGIRSHMGVVSEEAEKWHLDEVHIPAYPKAAWTRGVMDIRRSEDGFTSEGRLHGDNSAWPMLTPKEDSVMAKELETPPCLWRKDDDSVECQESPTWQIGLAWESPTVATEGREKSLGFPGPNLLFEGEDILLKQLLVSAMDRSRPAKDMAPDMLIYGKFVDSDGDSDYVSWTLEDQWELEGRLEETIGPR</sequence>